<feature type="region of interest" description="Disordered" evidence="1">
    <location>
        <begin position="343"/>
        <end position="386"/>
    </location>
</feature>
<dbReference type="CDD" id="cd00177">
    <property type="entry name" value="START"/>
    <property type="match status" value="1"/>
</dbReference>
<dbReference type="Proteomes" id="UP000015354">
    <property type="component" value="Unassembled WGS sequence"/>
</dbReference>
<dbReference type="Pfam" id="PF01852">
    <property type="entry name" value="START"/>
    <property type="match status" value="1"/>
</dbReference>
<evidence type="ECO:0000313" key="3">
    <source>
        <dbReference type="EMBL" id="EPY26239.1"/>
    </source>
</evidence>
<name>S9UBX6_9TRYP</name>
<dbReference type="OrthoDB" id="270061at2759"/>
<evidence type="ECO:0000256" key="1">
    <source>
        <dbReference type="SAM" id="MobiDB-lite"/>
    </source>
</evidence>
<evidence type="ECO:0000313" key="4">
    <source>
        <dbReference type="Proteomes" id="UP000015354"/>
    </source>
</evidence>
<dbReference type="PANTHER" id="PTHR19308:SF55">
    <property type="entry name" value="START DOMAIN-CONTAINING PROTEIN"/>
    <property type="match status" value="1"/>
</dbReference>
<gene>
    <name evidence="3" type="ORF">STCU_06251</name>
</gene>
<accession>S9UBX6</accession>
<dbReference type="GO" id="GO:0008289">
    <property type="term" value="F:lipid binding"/>
    <property type="evidence" value="ECO:0007669"/>
    <property type="project" value="InterPro"/>
</dbReference>
<dbReference type="InterPro" id="IPR051213">
    <property type="entry name" value="START_lipid_transfer"/>
</dbReference>
<dbReference type="SUPFAM" id="SSF55961">
    <property type="entry name" value="Bet v1-like"/>
    <property type="match status" value="1"/>
</dbReference>
<dbReference type="GO" id="GO:0005737">
    <property type="term" value="C:cytoplasm"/>
    <property type="evidence" value="ECO:0007669"/>
    <property type="project" value="UniProtKB-ARBA"/>
</dbReference>
<dbReference type="InterPro" id="IPR023393">
    <property type="entry name" value="START-like_dom_sf"/>
</dbReference>
<protein>
    <recommendedName>
        <fullName evidence="2">START domain-containing protein</fullName>
    </recommendedName>
</protein>
<dbReference type="Gene3D" id="3.30.530.20">
    <property type="match status" value="1"/>
</dbReference>
<feature type="domain" description="START" evidence="2">
    <location>
        <begin position="187"/>
        <end position="286"/>
    </location>
</feature>
<evidence type="ECO:0000259" key="2">
    <source>
        <dbReference type="Pfam" id="PF01852"/>
    </source>
</evidence>
<keyword evidence="4" id="KW-1185">Reference proteome</keyword>
<proteinExistence type="predicted"/>
<dbReference type="AlphaFoldDB" id="S9UBX6"/>
<dbReference type="PANTHER" id="PTHR19308">
    <property type="entry name" value="PHOSPHATIDYLCHOLINE TRANSFER PROTEIN"/>
    <property type="match status" value="1"/>
</dbReference>
<dbReference type="EMBL" id="ATMH01006251">
    <property type="protein sequence ID" value="EPY26239.1"/>
    <property type="molecule type" value="Genomic_DNA"/>
</dbReference>
<organism evidence="3 4">
    <name type="scientific">Strigomonas culicis</name>
    <dbReference type="NCBI Taxonomy" id="28005"/>
    <lineage>
        <taxon>Eukaryota</taxon>
        <taxon>Discoba</taxon>
        <taxon>Euglenozoa</taxon>
        <taxon>Kinetoplastea</taxon>
        <taxon>Metakinetoplastina</taxon>
        <taxon>Trypanosomatida</taxon>
        <taxon>Trypanosomatidae</taxon>
        <taxon>Strigomonadinae</taxon>
        <taxon>Strigomonas</taxon>
    </lineage>
</organism>
<comment type="caution">
    <text evidence="3">The sequence shown here is derived from an EMBL/GenBank/DDBJ whole genome shotgun (WGS) entry which is preliminary data.</text>
</comment>
<feature type="compositionally biased region" description="Polar residues" evidence="1">
    <location>
        <begin position="369"/>
        <end position="378"/>
    </location>
</feature>
<reference evidence="3 4" key="1">
    <citation type="journal article" date="2013" name="PLoS ONE">
        <title>Predicting the Proteins of Angomonas deanei, Strigomonas culicis and Their Respective Endosymbionts Reveals New Aspects of the Trypanosomatidae Family.</title>
        <authorList>
            <person name="Motta M.C."/>
            <person name="Martins A.C."/>
            <person name="de Souza S.S."/>
            <person name="Catta-Preta C.M."/>
            <person name="Silva R."/>
            <person name="Klein C.C."/>
            <person name="de Almeida L.G."/>
            <person name="de Lima Cunha O."/>
            <person name="Ciapina L.P."/>
            <person name="Brocchi M."/>
            <person name="Colabardini A.C."/>
            <person name="de Araujo Lima B."/>
            <person name="Machado C.R."/>
            <person name="de Almeida Soares C.M."/>
            <person name="Probst C.M."/>
            <person name="de Menezes C.B."/>
            <person name="Thompson C.E."/>
            <person name="Bartholomeu D.C."/>
            <person name="Gradia D.F."/>
            <person name="Pavoni D.P."/>
            <person name="Grisard E.C."/>
            <person name="Fantinatti-Garboggini F."/>
            <person name="Marchini F.K."/>
            <person name="Rodrigues-Luiz G.F."/>
            <person name="Wagner G."/>
            <person name="Goldman G.H."/>
            <person name="Fietto J.L."/>
            <person name="Elias M.C."/>
            <person name="Goldman M.H."/>
            <person name="Sagot M.F."/>
            <person name="Pereira M."/>
            <person name="Stoco P.H."/>
            <person name="de Mendonca-Neto R.P."/>
            <person name="Teixeira S.M."/>
            <person name="Maciel T.E."/>
            <person name="de Oliveira Mendes T.A."/>
            <person name="Urmenyi T.P."/>
            <person name="de Souza W."/>
            <person name="Schenkman S."/>
            <person name="de Vasconcelos A.T."/>
        </authorList>
    </citation>
    <scope>NUCLEOTIDE SEQUENCE [LARGE SCALE GENOMIC DNA]</scope>
</reference>
<dbReference type="InterPro" id="IPR002913">
    <property type="entry name" value="START_lipid-bd_dom"/>
</dbReference>
<sequence length="417" mass="46343">MLKFVSSVGDAAYSTASKSGLADGSNDPPYPCALPFTVIPSVNDCDAIEGVLEHLRASFADMQHGELAMLNSGLRDKKRCGWSKVDYKDPEGYLHLLSRPPVGPYIFARATMTLMNVHPVTILNNMMSQDMNVRRRYSANLVGYELLGRNPKMPSAIFHPNGQKEEKLGNDNYYLEELARQQISDWHIEYNHYDAPPPVSGRDFICLVEKRYIPEEETYCIYGTSIDLVDTPYRKSKVVRGAVLFGWEYTVVNGNTLCTYVSCMNPNGWAPTFLVSWMKTATAKEFTGARRLLYNEADRESVMRWYAERQQAKQAAAAAAAGGAKKKTVVSAFLKKTGGAAAAATGGGTAAAAPGRYSESEDDNPLAGRSTSAYSHATSLEFETDSELDRQMTEEVEEVMQHEDRRQYVEEDLIIIE</sequence>